<organism evidence="2 3">
    <name type="scientific">Asticcacaulis benevestitus DSM 16100 = ATCC BAA-896</name>
    <dbReference type="NCBI Taxonomy" id="1121022"/>
    <lineage>
        <taxon>Bacteria</taxon>
        <taxon>Pseudomonadati</taxon>
        <taxon>Pseudomonadota</taxon>
        <taxon>Alphaproteobacteria</taxon>
        <taxon>Caulobacterales</taxon>
        <taxon>Caulobacteraceae</taxon>
        <taxon>Asticcacaulis</taxon>
    </lineage>
</organism>
<sequence length="259" mass="29437">MNTFKAFLLSRRSWLRKRVRENTGFFYGLIKGSPFVGRRLGLKLLFDLNSTIDKSLLAFWSYEKKQQDILFSSARAGVRSGERTIFLDIGANWGVYALVAESSKIYDRIMAVEADSRNASQLHANLFLNNLTDKVDVICAAASDSSTTVEFNLAPNRSRDVSRAGETVNRPGWEKKTVPAVRIDDLEQMSGGFVVGKIDVEGFEDKVIDGMKNLLTRNRCCLQIEVFADTLERFTHKMTALGFHKFDELKDDRYFKNYS</sequence>
<dbReference type="PATRIC" id="fig|1121022.4.peg.3154"/>
<protein>
    <recommendedName>
        <fullName evidence="1">Methyltransferase FkbM domain-containing protein</fullName>
    </recommendedName>
</protein>
<dbReference type="Pfam" id="PF05050">
    <property type="entry name" value="Methyltransf_21"/>
    <property type="match status" value="1"/>
</dbReference>
<dbReference type="Proteomes" id="UP000017837">
    <property type="component" value="Unassembled WGS sequence"/>
</dbReference>
<dbReference type="OrthoDB" id="8445658at2"/>
<evidence type="ECO:0000313" key="2">
    <source>
        <dbReference type="EMBL" id="ESQ88799.1"/>
    </source>
</evidence>
<dbReference type="SUPFAM" id="SSF53335">
    <property type="entry name" value="S-adenosyl-L-methionine-dependent methyltransferases"/>
    <property type="match status" value="1"/>
</dbReference>
<gene>
    <name evidence="2" type="ORF">ABENE_15500</name>
</gene>
<keyword evidence="3" id="KW-1185">Reference proteome</keyword>
<name>V4PND5_9CAUL</name>
<dbReference type="RefSeq" id="WP_018083097.1">
    <property type="nucleotide sequence ID" value="NZ_AQWM01000023.1"/>
</dbReference>
<dbReference type="InterPro" id="IPR052514">
    <property type="entry name" value="SAM-dependent_MTase"/>
</dbReference>
<comment type="caution">
    <text evidence="2">The sequence shown here is derived from an EMBL/GenBank/DDBJ whole genome shotgun (WGS) entry which is preliminary data.</text>
</comment>
<dbReference type="InterPro" id="IPR006342">
    <property type="entry name" value="FkbM_mtfrase"/>
</dbReference>
<dbReference type="STRING" id="1121022.GCA_000376105_03423"/>
<proteinExistence type="predicted"/>
<dbReference type="Gene3D" id="3.40.50.150">
    <property type="entry name" value="Vaccinia Virus protein VP39"/>
    <property type="match status" value="1"/>
</dbReference>
<evidence type="ECO:0000259" key="1">
    <source>
        <dbReference type="Pfam" id="PF05050"/>
    </source>
</evidence>
<dbReference type="PANTHER" id="PTHR34203:SF15">
    <property type="entry name" value="SLL1173 PROTEIN"/>
    <property type="match status" value="1"/>
</dbReference>
<dbReference type="InterPro" id="IPR029063">
    <property type="entry name" value="SAM-dependent_MTases_sf"/>
</dbReference>
<dbReference type="AlphaFoldDB" id="V4PND5"/>
<dbReference type="EMBL" id="AWGB01000034">
    <property type="protein sequence ID" value="ESQ88799.1"/>
    <property type="molecule type" value="Genomic_DNA"/>
</dbReference>
<evidence type="ECO:0000313" key="3">
    <source>
        <dbReference type="Proteomes" id="UP000017837"/>
    </source>
</evidence>
<feature type="domain" description="Methyltransferase FkbM" evidence="1">
    <location>
        <begin position="88"/>
        <end position="230"/>
    </location>
</feature>
<accession>V4PND5</accession>
<dbReference type="NCBIfam" id="TIGR01444">
    <property type="entry name" value="fkbM_fam"/>
    <property type="match status" value="1"/>
</dbReference>
<dbReference type="PANTHER" id="PTHR34203">
    <property type="entry name" value="METHYLTRANSFERASE, FKBM FAMILY PROTEIN"/>
    <property type="match status" value="1"/>
</dbReference>
<dbReference type="eggNOG" id="COG2264">
    <property type="taxonomic scope" value="Bacteria"/>
</dbReference>
<reference evidence="2 3" key="1">
    <citation type="journal article" date="2014" name="Nature">
        <title>Sequential evolution of bacterial morphology by co-option of a developmental regulator.</title>
        <authorList>
            <person name="Jiang C."/>
            <person name="Brown P.J."/>
            <person name="Ducret A."/>
            <person name="Brun Y.V."/>
        </authorList>
    </citation>
    <scope>NUCLEOTIDE SEQUENCE [LARGE SCALE GENOMIC DNA]</scope>
    <source>
        <strain evidence="2 3">DSM 16100</strain>
    </source>
</reference>